<organism evidence="7 8">
    <name type="scientific">Corynebacterium tuscaniense</name>
    <dbReference type="NCBI Taxonomy" id="302449"/>
    <lineage>
        <taxon>Bacteria</taxon>
        <taxon>Bacillati</taxon>
        <taxon>Actinomycetota</taxon>
        <taxon>Actinomycetes</taxon>
        <taxon>Mycobacteriales</taxon>
        <taxon>Corynebacteriaceae</taxon>
        <taxon>Corynebacterium</taxon>
    </lineage>
</organism>
<feature type="transmembrane region" description="Helical" evidence="5">
    <location>
        <begin position="355"/>
        <end position="377"/>
    </location>
</feature>
<gene>
    <name evidence="7" type="ORF">CJ203_09110</name>
</gene>
<comment type="subcellular location">
    <subcellularLocation>
        <location evidence="1">Membrane</location>
        <topology evidence="1">Multi-pass membrane protein</topology>
    </subcellularLocation>
</comment>
<sequence length="399" mass="42589">MTTNTYSPLHTILTTAKREIQILFSKKAVILTLVIMLVGILTAVGIASWQKDKDPEGSATPVAVVNVDKQLLEGSGFEAHDVADRAEAERLVRDGDVDAALVAENDTWQVISDGTPDMSVMTTVDALAESYSQAAALEELGISPADFQAAAPQINVEAVDIANIDEGKDDSASEQDFTRLLTAFILIMLIMFMVITFAAQVGSRVTEEKSSRVVELVLAAVRPLDFLAGKILGNLIFGLISSAILLGAGFAALQVTGLLEDVSIDWSILPIMFVSYLLAMLFFAGLYAAAGAMVQRTEDLQSTQMPVLLLLLASAYVPAFGFANTDATWMQVASWIPPVSIFTAPLTYAAGDLTALQLAASLALAAVATVAVVWLAARIYRRSILNNGKTTKWSEALRG</sequence>
<name>A0A2N6T3D7_9CORY</name>
<keyword evidence="4 5" id="KW-0472">Membrane</keyword>
<keyword evidence="8" id="KW-1185">Reference proteome</keyword>
<dbReference type="PANTHER" id="PTHR43471:SF3">
    <property type="entry name" value="ABC TRANSPORTER PERMEASE PROTEIN NATB"/>
    <property type="match status" value="1"/>
</dbReference>
<keyword evidence="3 5" id="KW-1133">Transmembrane helix</keyword>
<feature type="transmembrane region" description="Helical" evidence="5">
    <location>
        <begin position="273"/>
        <end position="294"/>
    </location>
</feature>
<dbReference type="GO" id="GO:0016020">
    <property type="term" value="C:membrane"/>
    <property type="evidence" value="ECO:0007669"/>
    <property type="project" value="UniProtKB-SubCell"/>
</dbReference>
<feature type="transmembrane region" description="Helical" evidence="5">
    <location>
        <begin position="231"/>
        <end position="253"/>
    </location>
</feature>
<evidence type="ECO:0000256" key="1">
    <source>
        <dbReference type="ARBA" id="ARBA00004141"/>
    </source>
</evidence>
<proteinExistence type="predicted"/>
<keyword evidence="2 5" id="KW-0812">Transmembrane</keyword>
<evidence type="ECO:0000313" key="7">
    <source>
        <dbReference type="EMBL" id="PMC63849.1"/>
    </source>
</evidence>
<evidence type="ECO:0000256" key="3">
    <source>
        <dbReference type="ARBA" id="ARBA00022989"/>
    </source>
</evidence>
<feature type="transmembrane region" description="Helical" evidence="5">
    <location>
        <begin position="180"/>
        <end position="202"/>
    </location>
</feature>
<protein>
    <submittedName>
        <fullName evidence="7">ABC transporter permease</fullName>
    </submittedName>
</protein>
<evidence type="ECO:0000256" key="2">
    <source>
        <dbReference type="ARBA" id="ARBA00022692"/>
    </source>
</evidence>
<evidence type="ECO:0000256" key="5">
    <source>
        <dbReference type="SAM" id="Phobius"/>
    </source>
</evidence>
<evidence type="ECO:0000313" key="8">
    <source>
        <dbReference type="Proteomes" id="UP000235836"/>
    </source>
</evidence>
<feature type="domain" description="ABC-2 type transporter transmembrane" evidence="6">
    <location>
        <begin position="29"/>
        <end position="377"/>
    </location>
</feature>
<dbReference type="InterPro" id="IPR013525">
    <property type="entry name" value="ABC2_TM"/>
</dbReference>
<dbReference type="EMBL" id="PNHG01000015">
    <property type="protein sequence ID" value="PMC63849.1"/>
    <property type="molecule type" value="Genomic_DNA"/>
</dbReference>
<dbReference type="PANTHER" id="PTHR43471">
    <property type="entry name" value="ABC TRANSPORTER PERMEASE"/>
    <property type="match status" value="1"/>
</dbReference>
<feature type="transmembrane region" description="Helical" evidence="5">
    <location>
        <begin position="306"/>
        <end position="323"/>
    </location>
</feature>
<reference evidence="7 8" key="1">
    <citation type="submission" date="2017-09" db="EMBL/GenBank/DDBJ databases">
        <title>Bacterial strain isolated from the female urinary microbiota.</title>
        <authorList>
            <person name="Thomas-White K."/>
            <person name="Kumar N."/>
            <person name="Forster S."/>
            <person name="Putonti C."/>
            <person name="Lawley T."/>
            <person name="Wolfe A.J."/>
        </authorList>
    </citation>
    <scope>NUCLEOTIDE SEQUENCE [LARGE SCALE GENOMIC DNA]</scope>
    <source>
        <strain evidence="7 8">UMB0792</strain>
    </source>
</reference>
<dbReference type="RefSeq" id="WP_102724342.1">
    <property type="nucleotide sequence ID" value="NZ_PNHG01000015.1"/>
</dbReference>
<dbReference type="GO" id="GO:0140359">
    <property type="term" value="F:ABC-type transporter activity"/>
    <property type="evidence" value="ECO:0007669"/>
    <property type="project" value="InterPro"/>
</dbReference>
<evidence type="ECO:0000256" key="4">
    <source>
        <dbReference type="ARBA" id="ARBA00023136"/>
    </source>
</evidence>
<evidence type="ECO:0000259" key="6">
    <source>
        <dbReference type="Pfam" id="PF12698"/>
    </source>
</evidence>
<dbReference type="AlphaFoldDB" id="A0A2N6T3D7"/>
<comment type="caution">
    <text evidence="7">The sequence shown here is derived from an EMBL/GenBank/DDBJ whole genome shotgun (WGS) entry which is preliminary data.</text>
</comment>
<accession>A0A2N6T3D7</accession>
<dbReference type="Pfam" id="PF12698">
    <property type="entry name" value="ABC2_membrane_3"/>
    <property type="match status" value="1"/>
</dbReference>
<dbReference type="Proteomes" id="UP000235836">
    <property type="component" value="Unassembled WGS sequence"/>
</dbReference>
<feature type="transmembrane region" description="Helical" evidence="5">
    <location>
        <begin position="28"/>
        <end position="49"/>
    </location>
</feature>